<sequence length="338" mass="36707">MKSKKLLFIIFILLSFMSSYSQNGIENLLSSGLDDANRFANAYTKPGSDAVIYGLANGWYNTAKVKGLGSFEISVIGGVSQINEDKTSFELNQDDYNSLQFESGSNSQQVGTVFGQNSPDVSMNISEGGQTIGSITLPQGLGSENIEYLPNIMLQGSVGLLFGTELKLRFLPEVEAKDVTSQFYGAGLQHEFTSWIPGIKVLPIAISGFIGYNKFEGEYRFSEQSTLVSGSNQSIRTDIDSWHYALIASTKLPVINFYGSIGTVSGSADTRLKGEYTVNTGVSQIQGATLVDPLNINYSVNGFRATLGTKLSLAFFKLNIDYSFQEFNSLNVGVNFGI</sequence>
<keyword evidence="3" id="KW-1185">Reference proteome</keyword>
<name>A0ABW3GS46_9FLAO</name>
<dbReference type="EMBL" id="JBHTIV010000023">
    <property type="protein sequence ID" value="MFD0933408.1"/>
    <property type="molecule type" value="Genomic_DNA"/>
</dbReference>
<feature type="signal peptide" evidence="1">
    <location>
        <begin position="1"/>
        <end position="21"/>
    </location>
</feature>
<comment type="caution">
    <text evidence="2">The sequence shown here is derived from an EMBL/GenBank/DDBJ whole genome shotgun (WGS) entry which is preliminary data.</text>
</comment>
<dbReference type="RefSeq" id="WP_379658705.1">
    <property type="nucleotide sequence ID" value="NZ_JBHTIV010000023.1"/>
</dbReference>
<dbReference type="Pfam" id="PF20230">
    <property type="entry name" value="DUF6588"/>
    <property type="match status" value="1"/>
</dbReference>
<accession>A0ABW3GS46</accession>
<keyword evidence="1" id="KW-0732">Signal</keyword>
<evidence type="ECO:0000313" key="2">
    <source>
        <dbReference type="EMBL" id="MFD0933408.1"/>
    </source>
</evidence>
<feature type="chain" id="PRO_5046479333" evidence="1">
    <location>
        <begin position="22"/>
        <end position="338"/>
    </location>
</feature>
<reference evidence="3" key="1">
    <citation type="journal article" date="2019" name="Int. J. Syst. Evol. Microbiol.">
        <title>The Global Catalogue of Microorganisms (GCM) 10K type strain sequencing project: providing services to taxonomists for standard genome sequencing and annotation.</title>
        <authorList>
            <consortium name="The Broad Institute Genomics Platform"/>
            <consortium name="The Broad Institute Genome Sequencing Center for Infectious Disease"/>
            <person name="Wu L."/>
            <person name="Ma J."/>
        </authorList>
    </citation>
    <scope>NUCLEOTIDE SEQUENCE [LARGE SCALE GENOMIC DNA]</scope>
    <source>
        <strain evidence="3">CCUG 56752</strain>
    </source>
</reference>
<organism evidence="2 3">
    <name type="scientific">Psychroflexus salinarum</name>
    <dbReference type="NCBI Taxonomy" id="546024"/>
    <lineage>
        <taxon>Bacteria</taxon>
        <taxon>Pseudomonadati</taxon>
        <taxon>Bacteroidota</taxon>
        <taxon>Flavobacteriia</taxon>
        <taxon>Flavobacteriales</taxon>
        <taxon>Flavobacteriaceae</taxon>
        <taxon>Psychroflexus</taxon>
    </lineage>
</organism>
<dbReference type="Proteomes" id="UP001597049">
    <property type="component" value="Unassembled WGS sequence"/>
</dbReference>
<evidence type="ECO:0000256" key="1">
    <source>
        <dbReference type="SAM" id="SignalP"/>
    </source>
</evidence>
<proteinExistence type="predicted"/>
<gene>
    <name evidence="2" type="ORF">ACFQ0R_12455</name>
</gene>
<protein>
    <submittedName>
        <fullName evidence="2">DUF6588 family protein</fullName>
    </submittedName>
</protein>
<evidence type="ECO:0000313" key="3">
    <source>
        <dbReference type="Proteomes" id="UP001597049"/>
    </source>
</evidence>
<dbReference type="InterPro" id="IPR046495">
    <property type="entry name" value="DUF6588"/>
</dbReference>